<dbReference type="Pfam" id="PF20240">
    <property type="entry name" value="DUF6597"/>
    <property type="match status" value="1"/>
</dbReference>
<dbReference type="OrthoDB" id="323290at2"/>
<sequence length="264" mass="30510">MDSFEIVQPSIELSPYIKNYWFLKANAANHVQGIIPTGNINLFFHRGSPLSIECNNSLLPQMFISGQSTTYSNLIQSGITDMICVTFHAFGARMFFKEPMHEFKEQSIALDLLDNIEILELGKLLLDTYDNRVCVQMIESFLKKQYFHSKEYNLRRMQATVNAVNMGHVGIESLAGISCLGYKQFKRIFTEYVGLNPKEFLRIIRFQRALYILQTRPSTNLTELAYICEFYDQSHLISEFKHFSGYTPGEYLAICDPYSDYFSL</sequence>
<dbReference type="InterPro" id="IPR009057">
    <property type="entry name" value="Homeodomain-like_sf"/>
</dbReference>
<protein>
    <submittedName>
        <fullName evidence="5">AraC family transcriptional regulator</fullName>
    </submittedName>
</protein>
<proteinExistence type="predicted"/>
<dbReference type="GO" id="GO:0043565">
    <property type="term" value="F:sequence-specific DNA binding"/>
    <property type="evidence" value="ECO:0007669"/>
    <property type="project" value="InterPro"/>
</dbReference>
<keyword evidence="1" id="KW-0805">Transcription regulation</keyword>
<evidence type="ECO:0000256" key="2">
    <source>
        <dbReference type="ARBA" id="ARBA00023125"/>
    </source>
</evidence>
<evidence type="ECO:0000256" key="3">
    <source>
        <dbReference type="ARBA" id="ARBA00023163"/>
    </source>
</evidence>
<feature type="domain" description="HTH araC/xylS-type" evidence="4">
    <location>
        <begin position="155"/>
        <end position="254"/>
    </location>
</feature>
<organism evidence="5 6">
    <name type="scientific">Dysgonomonas mossii</name>
    <dbReference type="NCBI Taxonomy" id="163665"/>
    <lineage>
        <taxon>Bacteria</taxon>
        <taxon>Pseudomonadati</taxon>
        <taxon>Bacteroidota</taxon>
        <taxon>Bacteroidia</taxon>
        <taxon>Bacteroidales</taxon>
        <taxon>Dysgonomonadaceae</taxon>
        <taxon>Dysgonomonas</taxon>
    </lineage>
</organism>
<dbReference type="EMBL" id="SPPK01000004">
    <property type="protein sequence ID" value="TFU88701.1"/>
    <property type="molecule type" value="Genomic_DNA"/>
</dbReference>
<dbReference type="InterPro" id="IPR018060">
    <property type="entry name" value="HTH_AraC"/>
</dbReference>
<gene>
    <name evidence="5" type="ORF">E4T88_12570</name>
</gene>
<name>A0A4Y9IK49_9BACT</name>
<dbReference type="GO" id="GO:0003700">
    <property type="term" value="F:DNA-binding transcription factor activity"/>
    <property type="evidence" value="ECO:0007669"/>
    <property type="project" value="InterPro"/>
</dbReference>
<dbReference type="Gene3D" id="1.10.10.60">
    <property type="entry name" value="Homeodomain-like"/>
    <property type="match status" value="1"/>
</dbReference>
<keyword evidence="2" id="KW-0238">DNA-binding</keyword>
<dbReference type="PROSITE" id="PS01124">
    <property type="entry name" value="HTH_ARAC_FAMILY_2"/>
    <property type="match status" value="1"/>
</dbReference>
<dbReference type="RefSeq" id="WP_135105945.1">
    <property type="nucleotide sequence ID" value="NZ_JADGKW010000004.1"/>
</dbReference>
<evidence type="ECO:0000313" key="6">
    <source>
        <dbReference type="Proteomes" id="UP000298285"/>
    </source>
</evidence>
<reference evidence="5 6" key="1">
    <citation type="submission" date="2019-03" db="EMBL/GenBank/DDBJ databases">
        <title>Diversity of the mouse oral microbiome.</title>
        <authorList>
            <person name="Joseph S."/>
            <person name="Aduse-Opoku J."/>
            <person name="Curtis M."/>
            <person name="Wade W."/>
            <person name="Hashim A."/>
        </authorList>
    </citation>
    <scope>NUCLEOTIDE SEQUENCE [LARGE SCALE GENOMIC DNA]</scope>
    <source>
        <strain evidence="5 6">P11</strain>
    </source>
</reference>
<evidence type="ECO:0000259" key="4">
    <source>
        <dbReference type="PROSITE" id="PS01124"/>
    </source>
</evidence>
<dbReference type="InterPro" id="IPR046532">
    <property type="entry name" value="DUF6597"/>
</dbReference>
<dbReference type="SUPFAM" id="SSF46689">
    <property type="entry name" value="Homeodomain-like"/>
    <property type="match status" value="1"/>
</dbReference>
<accession>A0A4Y9IK49</accession>
<dbReference type="AlphaFoldDB" id="A0A4Y9IK49"/>
<evidence type="ECO:0000256" key="1">
    <source>
        <dbReference type="ARBA" id="ARBA00023015"/>
    </source>
</evidence>
<dbReference type="Pfam" id="PF12833">
    <property type="entry name" value="HTH_18"/>
    <property type="match status" value="1"/>
</dbReference>
<keyword evidence="3" id="KW-0804">Transcription</keyword>
<dbReference type="Proteomes" id="UP000298285">
    <property type="component" value="Unassembled WGS sequence"/>
</dbReference>
<evidence type="ECO:0000313" key="5">
    <source>
        <dbReference type="EMBL" id="TFU88701.1"/>
    </source>
</evidence>
<dbReference type="PANTHER" id="PTHR46796">
    <property type="entry name" value="HTH-TYPE TRANSCRIPTIONAL ACTIVATOR RHAS-RELATED"/>
    <property type="match status" value="1"/>
</dbReference>
<dbReference type="InterPro" id="IPR050204">
    <property type="entry name" value="AraC_XylS_family_regulators"/>
</dbReference>
<dbReference type="PANTHER" id="PTHR46796:SF13">
    <property type="entry name" value="HTH-TYPE TRANSCRIPTIONAL ACTIVATOR RHAS"/>
    <property type="match status" value="1"/>
</dbReference>
<comment type="caution">
    <text evidence="5">The sequence shown here is derived from an EMBL/GenBank/DDBJ whole genome shotgun (WGS) entry which is preliminary data.</text>
</comment>
<dbReference type="SMART" id="SM00342">
    <property type="entry name" value="HTH_ARAC"/>
    <property type="match status" value="1"/>
</dbReference>